<dbReference type="InterPro" id="IPR000757">
    <property type="entry name" value="Beta-glucanase-like"/>
</dbReference>
<reference evidence="4 5" key="1">
    <citation type="submission" date="2016-12" db="EMBL/GenBank/DDBJ databases">
        <title>Trade-off between light-utilization and light-protection in marine flavobacteria.</title>
        <authorList>
            <person name="Kumagai Y."/>
            <person name="Yoshizawa S."/>
            <person name="Kogure K."/>
            <person name="Iwasaki W."/>
        </authorList>
    </citation>
    <scope>NUCLEOTIDE SEQUENCE [LARGE SCALE GENOMIC DNA]</scope>
    <source>
        <strain evidence="4 5">NBRC 108759</strain>
    </source>
</reference>
<gene>
    <name evidence="4" type="ORF">BTO18_15175</name>
</gene>
<keyword evidence="5" id="KW-1185">Reference proteome</keyword>
<dbReference type="Pfam" id="PF00722">
    <property type="entry name" value="Glyco_hydro_16"/>
    <property type="match status" value="1"/>
</dbReference>
<evidence type="ECO:0000259" key="3">
    <source>
        <dbReference type="PROSITE" id="PS51762"/>
    </source>
</evidence>
<dbReference type="GO" id="GO:0004553">
    <property type="term" value="F:hydrolase activity, hydrolyzing O-glycosyl compounds"/>
    <property type="evidence" value="ECO:0007669"/>
    <property type="project" value="InterPro"/>
</dbReference>
<dbReference type="CDD" id="cd00413">
    <property type="entry name" value="Glyco_hydrolase_16"/>
    <property type="match status" value="1"/>
</dbReference>
<dbReference type="OrthoDB" id="1194449at2"/>
<dbReference type="Pfam" id="PF17963">
    <property type="entry name" value="Big_9"/>
    <property type="match status" value="6"/>
</dbReference>
<dbReference type="Gene3D" id="2.60.40.3440">
    <property type="match status" value="5"/>
</dbReference>
<dbReference type="SUPFAM" id="SSF49899">
    <property type="entry name" value="Concanavalin A-like lectins/glucanases"/>
    <property type="match status" value="1"/>
</dbReference>
<dbReference type="GO" id="GO:0005975">
    <property type="term" value="P:carbohydrate metabolic process"/>
    <property type="evidence" value="ECO:0007669"/>
    <property type="project" value="InterPro"/>
</dbReference>
<dbReference type="RefSeq" id="WP_105017031.1">
    <property type="nucleotide sequence ID" value="NZ_MSCN01000001.1"/>
</dbReference>
<dbReference type="Gene3D" id="2.60.40.2810">
    <property type="match status" value="1"/>
</dbReference>
<proteinExistence type="inferred from homology"/>
<dbReference type="EMBL" id="MSCN01000001">
    <property type="protein sequence ID" value="PQJ80430.1"/>
    <property type="molecule type" value="Genomic_DNA"/>
</dbReference>
<feature type="domain" description="GH16" evidence="3">
    <location>
        <begin position="43"/>
        <end position="278"/>
    </location>
</feature>
<accession>A0A2S7WS59</accession>
<protein>
    <recommendedName>
        <fullName evidence="3">GH16 domain-containing protein</fullName>
    </recommendedName>
</protein>
<dbReference type="AlphaFoldDB" id="A0A2S7WS59"/>
<keyword evidence="2" id="KW-0732">Signal</keyword>
<comment type="similarity">
    <text evidence="1">Belongs to the glycosyl hydrolase 16 family.</text>
</comment>
<dbReference type="InterPro" id="IPR026444">
    <property type="entry name" value="Secre_tail"/>
</dbReference>
<evidence type="ECO:0000313" key="4">
    <source>
        <dbReference type="EMBL" id="PQJ80430.1"/>
    </source>
</evidence>
<dbReference type="NCBIfam" id="TIGR04183">
    <property type="entry name" value="Por_Secre_tail"/>
    <property type="match status" value="1"/>
</dbReference>
<dbReference type="InterPro" id="IPR013320">
    <property type="entry name" value="ConA-like_dom_sf"/>
</dbReference>
<name>A0A2S7WS59_9FLAO</name>
<sequence length="956" mass="102718">MIKTTTFVSVSKVSSSNLLLYFFLIIFLTSNVLAQSNSITYFEDFNDVGYPTNLPNGAYWTYHNEIYPSQDAWNKFIPGDGNAYLTVDADINNDTDWIHPFQTLEFGGVGENHRLEVRMKGAVVDGGLVGFLFTYNQEGSIFNEVDIEVVANDSATPNHETLPENGGWTDARFNTWRNANERNNKPFTGTKKPVVNNLNEKISLIDDQFHTYTIDWREDKIDFFIDGILQETITTNVATGWSEVIIGFRQLPWAGNFNWSGTHTMIIDYLKIEPLEKVLFATDDSFTIVEDITTNLDVLINDSSNTTIISFDAFTTQGFPVSNNSNVLTYNPSRGFIGQDNFTYTIEDTNGSQKTATVNLTVEKYIPPLDAANDAITVVPNSFDNIIDITANDSYGPNGENPTHPITLPGGKIVTATNIGGAISVVNGKINYSPPSGFTGIDTFQYTITDGNGFADTAIVTITIGGSLPANAVDDTFSVNVDTASQLDVLANDSAGTTIITFDTNSTQGFTVSANSSLITYTPANGFVGQDNFSYTIQDTNGNQSTANVTINVKEEIVASEPLNAVNDAVIIDPNSVNIPIDVTNNDSFGENGESTTHPLTLTNGKMSTASTNGGAIAVVNGKINYSTPSGFTGIDTFQYTITDGNGFADTAIVTITVGGSLPANAVDDTFSVNVDTASQLDVLTNDSAGTTITDFDTNSTQGFTVSANSSLITYTPAYGFVGQDNFSYTIQDTNGNQSTANVTINVKEEIVASGPLNAVNDAVIIDPNSVNIPIDVTNNDSFGENGESATHPLTLTNGKMSTASTNGGAIAVVNGKINYSTPSGFTGIDTFQYTITDGNGFADTAIVTITVGDNASKTSSFGALKTNEFSVLENSYIVHPNPSEGYLKNTLLSSVKTVAKLVLYNVTGKVVYSSPIEIKIGKNEFDLNLNLKPGIVFMKITSLEMNFGTKKLIFK</sequence>
<dbReference type="PROSITE" id="PS51762">
    <property type="entry name" value="GH16_2"/>
    <property type="match status" value="1"/>
</dbReference>
<evidence type="ECO:0000313" key="5">
    <source>
        <dbReference type="Proteomes" id="UP000238882"/>
    </source>
</evidence>
<evidence type="ECO:0000256" key="2">
    <source>
        <dbReference type="ARBA" id="ARBA00022729"/>
    </source>
</evidence>
<organism evidence="4 5">
    <name type="scientific">Polaribacter porphyrae</name>
    <dbReference type="NCBI Taxonomy" id="1137780"/>
    <lineage>
        <taxon>Bacteria</taxon>
        <taxon>Pseudomonadati</taxon>
        <taxon>Bacteroidota</taxon>
        <taxon>Flavobacteriia</taxon>
        <taxon>Flavobacteriales</taxon>
        <taxon>Flavobacteriaceae</taxon>
    </lineage>
</organism>
<dbReference type="Gene3D" id="2.60.120.200">
    <property type="match status" value="1"/>
</dbReference>
<comment type="caution">
    <text evidence="4">The sequence shown here is derived from an EMBL/GenBank/DDBJ whole genome shotgun (WGS) entry which is preliminary data.</text>
</comment>
<dbReference type="NCBIfam" id="NF012211">
    <property type="entry name" value="tand_rpt_95"/>
    <property type="match status" value="3"/>
</dbReference>
<dbReference type="Proteomes" id="UP000238882">
    <property type="component" value="Unassembled WGS sequence"/>
</dbReference>
<evidence type="ECO:0000256" key="1">
    <source>
        <dbReference type="ARBA" id="ARBA00006865"/>
    </source>
</evidence>